<gene>
    <name evidence="7" type="ORF">K8I29_08880</name>
</gene>
<dbReference type="Proteomes" id="UP000705867">
    <property type="component" value="Unassembled WGS sequence"/>
</dbReference>
<comment type="cofactor">
    <cofactor evidence="1">
        <name>[4Fe-4S] cluster</name>
        <dbReference type="ChEBI" id="CHEBI:49883"/>
    </cofactor>
</comment>
<dbReference type="CDD" id="cd01335">
    <property type="entry name" value="Radical_SAM"/>
    <property type="match status" value="1"/>
</dbReference>
<dbReference type="GO" id="GO:0051536">
    <property type="term" value="F:iron-sulfur cluster binding"/>
    <property type="evidence" value="ECO:0007669"/>
    <property type="project" value="UniProtKB-KW"/>
</dbReference>
<dbReference type="Pfam" id="PF04055">
    <property type="entry name" value="Radical_SAM"/>
    <property type="match status" value="1"/>
</dbReference>
<protein>
    <submittedName>
        <fullName evidence="7">Radical SAM protein</fullName>
    </submittedName>
</protein>
<dbReference type="InterPro" id="IPR013785">
    <property type="entry name" value="Aldolase_TIM"/>
</dbReference>
<dbReference type="EMBL" id="JAIOIV010000073">
    <property type="protein sequence ID" value="MBZ0156306.1"/>
    <property type="molecule type" value="Genomic_DNA"/>
</dbReference>
<accession>A0A953JEM2</accession>
<dbReference type="PROSITE" id="PS51918">
    <property type="entry name" value="RADICAL_SAM"/>
    <property type="match status" value="1"/>
</dbReference>
<dbReference type="SUPFAM" id="SSF102114">
    <property type="entry name" value="Radical SAM enzymes"/>
    <property type="match status" value="1"/>
</dbReference>
<evidence type="ECO:0000256" key="1">
    <source>
        <dbReference type="ARBA" id="ARBA00001966"/>
    </source>
</evidence>
<dbReference type="InterPro" id="IPR007197">
    <property type="entry name" value="rSAM"/>
</dbReference>
<dbReference type="InterPro" id="IPR023885">
    <property type="entry name" value="4Fe4S-binding_SPASM_dom"/>
</dbReference>
<keyword evidence="2" id="KW-0949">S-adenosyl-L-methionine</keyword>
<sequence length="347" mass="39243">MTDKCLYAKSESLRDCYSPYKLLHHKERLESLREGKTVYPAQVTFGLTNLCNHRCPYCYPKGRYADRSRAQMNSGRVIRLLQEIRSAGIKAIQITGAGEPTIHPSFKEILSEVNRTGLRSGFVMNGSGLSPEDAALFECADWARFSVDAASNKTYEAIHGSSSFRKVLSVISALAKKWEDAVIGFSFVIAPANFREIVPAAELAKELGCKNIRFIPAHTEEGIHLFDGIWNECQEMAQKSKLLEDETFSVSAQLDRFFFSKNTQKNFSRCFYQHLSTYIGADGNLYPCCLLQGEYPLGSINRKSFSEVWSAREPISIEKCKAVCSFTRQNELMEYLFKPNPLHVDYV</sequence>
<dbReference type="PANTHER" id="PTHR11228">
    <property type="entry name" value="RADICAL SAM DOMAIN PROTEIN"/>
    <property type="match status" value="1"/>
</dbReference>
<keyword evidence="3" id="KW-0479">Metal-binding</keyword>
<dbReference type="AlphaFoldDB" id="A0A953JEM2"/>
<comment type="caution">
    <text evidence="7">The sequence shown here is derived from an EMBL/GenBank/DDBJ whole genome shotgun (WGS) entry which is preliminary data.</text>
</comment>
<evidence type="ECO:0000313" key="8">
    <source>
        <dbReference type="Proteomes" id="UP000705867"/>
    </source>
</evidence>
<dbReference type="GO" id="GO:0046872">
    <property type="term" value="F:metal ion binding"/>
    <property type="evidence" value="ECO:0007669"/>
    <property type="project" value="UniProtKB-KW"/>
</dbReference>
<proteinExistence type="predicted"/>
<evidence type="ECO:0000256" key="5">
    <source>
        <dbReference type="ARBA" id="ARBA00023014"/>
    </source>
</evidence>
<reference evidence="7" key="2">
    <citation type="submission" date="2021-08" db="EMBL/GenBank/DDBJ databases">
        <authorList>
            <person name="Dalcin Martins P."/>
        </authorList>
    </citation>
    <scope>NUCLEOTIDE SEQUENCE</scope>
    <source>
        <strain evidence="7">MAG_39</strain>
    </source>
</reference>
<keyword evidence="4" id="KW-0408">Iron</keyword>
<name>A0A953JEM2_9BACT</name>
<feature type="domain" description="Radical SAM core" evidence="6">
    <location>
        <begin position="37"/>
        <end position="255"/>
    </location>
</feature>
<evidence type="ECO:0000313" key="7">
    <source>
        <dbReference type="EMBL" id="MBZ0156306.1"/>
    </source>
</evidence>
<dbReference type="PANTHER" id="PTHR11228:SF7">
    <property type="entry name" value="PQQA PEPTIDE CYCLASE"/>
    <property type="match status" value="1"/>
</dbReference>
<dbReference type="Pfam" id="PF13186">
    <property type="entry name" value="SPASM"/>
    <property type="match status" value="1"/>
</dbReference>
<dbReference type="Gene3D" id="3.20.20.70">
    <property type="entry name" value="Aldolase class I"/>
    <property type="match status" value="1"/>
</dbReference>
<dbReference type="SFLD" id="SFLDS00029">
    <property type="entry name" value="Radical_SAM"/>
    <property type="match status" value="1"/>
</dbReference>
<dbReference type="GO" id="GO:0003824">
    <property type="term" value="F:catalytic activity"/>
    <property type="evidence" value="ECO:0007669"/>
    <property type="project" value="InterPro"/>
</dbReference>
<dbReference type="CDD" id="cd21109">
    <property type="entry name" value="SPASM"/>
    <property type="match status" value="1"/>
</dbReference>
<organism evidence="7 8">
    <name type="scientific">Candidatus Nitrobium versatile</name>
    <dbReference type="NCBI Taxonomy" id="2884831"/>
    <lineage>
        <taxon>Bacteria</taxon>
        <taxon>Pseudomonadati</taxon>
        <taxon>Nitrospirota</taxon>
        <taxon>Nitrospiria</taxon>
        <taxon>Nitrospirales</taxon>
        <taxon>Nitrospiraceae</taxon>
        <taxon>Candidatus Nitrobium</taxon>
    </lineage>
</organism>
<evidence type="ECO:0000256" key="3">
    <source>
        <dbReference type="ARBA" id="ARBA00022723"/>
    </source>
</evidence>
<evidence type="ECO:0000256" key="4">
    <source>
        <dbReference type="ARBA" id="ARBA00023004"/>
    </source>
</evidence>
<dbReference type="InterPro" id="IPR050377">
    <property type="entry name" value="Radical_SAM_PqqE_MftC-like"/>
</dbReference>
<dbReference type="SFLD" id="SFLDG01067">
    <property type="entry name" value="SPASM/twitch_domain_containing"/>
    <property type="match status" value="1"/>
</dbReference>
<evidence type="ECO:0000259" key="6">
    <source>
        <dbReference type="PROSITE" id="PS51918"/>
    </source>
</evidence>
<evidence type="ECO:0000256" key="2">
    <source>
        <dbReference type="ARBA" id="ARBA00022691"/>
    </source>
</evidence>
<reference evidence="7" key="1">
    <citation type="journal article" date="2021" name="bioRxiv">
        <title>Unraveling nitrogen, sulfur and carbon metabolic pathways and microbial community transcriptional responses to substrate deprivation and toxicity stresses in a bioreactor mimicking anoxic brackish coastal sediment conditions.</title>
        <authorList>
            <person name="Martins P.D."/>
            <person name="Echeveste M.J."/>
            <person name="Arshad A."/>
            <person name="Kurth J."/>
            <person name="Ouboter H."/>
            <person name="Jetten M.S.M."/>
            <person name="Welte C.U."/>
        </authorList>
    </citation>
    <scope>NUCLEOTIDE SEQUENCE</scope>
    <source>
        <strain evidence="7">MAG_39</strain>
    </source>
</reference>
<keyword evidence="5" id="KW-0411">Iron-sulfur</keyword>
<dbReference type="InterPro" id="IPR058240">
    <property type="entry name" value="rSAM_sf"/>
</dbReference>